<dbReference type="OrthoDB" id="9776218at2"/>
<sequence length="369" mass="40871">MLRKLHALIIKELIAVWQDKRSRMALITPPIIQFFVFTFAATLDVHNISLGILNRDEGQYSREFIYRLSGSPEFTQIIYFDSDQELKEAVDAEKVLAAIQIDANFSRKILSDETGEILLIADGRKSNASQIAGGYISNIAQAYNAFLAKRKGMPLPLSELKPRNWYNANLNYTWFTITGLIGTLSMLTSLSVTALSISREKEMGTFEQLLVSPLDHRMILLGKAIPALMIGVVEGSVMLLAGFLFLDLPIRGSLLMFYPSMAIFVFAIVGIGLFISSLSQTQQQSALGVFLCVSPLVITSGFATPVENMTQGLQILAMLNPLKYFLIIVRGICLKDISAGTVFHNTWPMLLIALGTLGTASWFFKRKIG</sequence>
<keyword evidence="11" id="KW-1185">Reference proteome</keyword>
<evidence type="ECO:0000256" key="3">
    <source>
        <dbReference type="ARBA" id="ARBA00022448"/>
    </source>
</evidence>
<dbReference type="InterPro" id="IPR013525">
    <property type="entry name" value="ABC2_TM"/>
</dbReference>
<feature type="transmembrane region" description="Helical" evidence="8">
    <location>
        <begin position="257"/>
        <end position="275"/>
    </location>
</feature>
<comment type="similarity">
    <text evidence="2 8">Belongs to the ABC-2 integral membrane protein family.</text>
</comment>
<comment type="subcellular location">
    <subcellularLocation>
        <location evidence="1 8">Cell membrane</location>
        <topology evidence="1 8">Multi-pass membrane protein</topology>
    </subcellularLocation>
</comment>
<feature type="transmembrane region" description="Helical" evidence="8">
    <location>
        <begin position="345"/>
        <end position="364"/>
    </location>
</feature>
<dbReference type="HOGENOM" id="CLU_039483_8_3_0"/>
<dbReference type="Pfam" id="PF12698">
    <property type="entry name" value="ABC2_membrane_3"/>
    <property type="match status" value="1"/>
</dbReference>
<evidence type="ECO:0000256" key="5">
    <source>
        <dbReference type="ARBA" id="ARBA00022692"/>
    </source>
</evidence>
<dbReference type="InterPro" id="IPR047817">
    <property type="entry name" value="ABC2_TM_bact-type"/>
</dbReference>
<feature type="transmembrane region" description="Helical" evidence="8">
    <location>
        <begin position="172"/>
        <end position="197"/>
    </location>
</feature>
<dbReference type="GO" id="GO:0043190">
    <property type="term" value="C:ATP-binding cassette (ABC) transporter complex"/>
    <property type="evidence" value="ECO:0007669"/>
    <property type="project" value="InterPro"/>
</dbReference>
<evidence type="ECO:0000256" key="4">
    <source>
        <dbReference type="ARBA" id="ARBA00022475"/>
    </source>
</evidence>
<dbReference type="Gene3D" id="3.40.1710.10">
    <property type="entry name" value="abc type-2 transporter like domain"/>
    <property type="match status" value="1"/>
</dbReference>
<organism evidence="10 11">
    <name type="scientific">Waddlia chondrophila (strain ATCC VR-1470 / WSU 86-1044)</name>
    <dbReference type="NCBI Taxonomy" id="716544"/>
    <lineage>
        <taxon>Bacteria</taxon>
        <taxon>Pseudomonadati</taxon>
        <taxon>Chlamydiota</taxon>
        <taxon>Chlamydiia</taxon>
        <taxon>Parachlamydiales</taxon>
        <taxon>Waddliaceae</taxon>
        <taxon>Waddlia</taxon>
    </lineage>
</organism>
<feature type="transmembrane region" description="Helical" evidence="8">
    <location>
        <begin position="24"/>
        <end position="43"/>
    </location>
</feature>
<evidence type="ECO:0000256" key="1">
    <source>
        <dbReference type="ARBA" id="ARBA00004651"/>
    </source>
</evidence>
<dbReference type="PROSITE" id="PS51012">
    <property type="entry name" value="ABC_TM2"/>
    <property type="match status" value="1"/>
</dbReference>
<dbReference type="KEGG" id="wch:wcw_1716"/>
<dbReference type="InterPro" id="IPR000412">
    <property type="entry name" value="ABC_2_transport"/>
</dbReference>
<dbReference type="AlphaFoldDB" id="D6YSL5"/>
<evidence type="ECO:0000313" key="10">
    <source>
        <dbReference type="EMBL" id="ADI39060.1"/>
    </source>
</evidence>
<dbReference type="RefSeq" id="WP_013182764.1">
    <property type="nucleotide sequence ID" value="NC_014225.1"/>
</dbReference>
<feature type="domain" description="ABC transmembrane type-2" evidence="9">
    <location>
        <begin position="133"/>
        <end position="367"/>
    </location>
</feature>
<dbReference type="eggNOG" id="COG0842">
    <property type="taxonomic scope" value="Bacteria"/>
</dbReference>
<dbReference type="PANTHER" id="PTHR30294:SF44">
    <property type="entry name" value="MULTIDRUG ABC TRANSPORTER PERMEASE YBHR-RELATED"/>
    <property type="match status" value="1"/>
</dbReference>
<accession>D6YSL5</accession>
<feature type="transmembrane region" description="Helical" evidence="8">
    <location>
        <begin position="312"/>
        <end position="333"/>
    </location>
</feature>
<keyword evidence="4 8" id="KW-1003">Cell membrane</keyword>
<keyword evidence="6 8" id="KW-1133">Transmembrane helix</keyword>
<reference evidence="10 11" key="1">
    <citation type="journal article" date="2010" name="PLoS ONE">
        <title>The Waddlia genome: a window into chlamydial biology.</title>
        <authorList>
            <person name="Bertelli C."/>
            <person name="Collyn F."/>
            <person name="Croxatto A."/>
            <person name="Ruckert C."/>
            <person name="Polkinghorne A."/>
            <person name="Kebbi-Beghdadi C."/>
            <person name="Goesmann A."/>
            <person name="Vaughan L."/>
            <person name="Greub G."/>
        </authorList>
    </citation>
    <scope>NUCLEOTIDE SEQUENCE [LARGE SCALE GENOMIC DNA]</scope>
    <source>
        <strain evidence="11">ATCC VR-1470 / WSU 86-1044</strain>
    </source>
</reference>
<evidence type="ECO:0000256" key="6">
    <source>
        <dbReference type="ARBA" id="ARBA00022989"/>
    </source>
</evidence>
<dbReference type="STRING" id="716544.wcw_1716"/>
<evidence type="ECO:0000259" key="9">
    <source>
        <dbReference type="PROSITE" id="PS51012"/>
    </source>
</evidence>
<protein>
    <recommendedName>
        <fullName evidence="8">Transport permease protein</fullName>
    </recommendedName>
</protein>
<keyword evidence="5 8" id="KW-0812">Transmembrane</keyword>
<name>D6YSL5_WADCW</name>
<evidence type="ECO:0000256" key="2">
    <source>
        <dbReference type="ARBA" id="ARBA00007783"/>
    </source>
</evidence>
<dbReference type="Proteomes" id="UP000001505">
    <property type="component" value="Chromosome"/>
</dbReference>
<keyword evidence="3 8" id="KW-0813">Transport</keyword>
<dbReference type="GO" id="GO:0140359">
    <property type="term" value="F:ABC-type transporter activity"/>
    <property type="evidence" value="ECO:0007669"/>
    <property type="project" value="InterPro"/>
</dbReference>
<evidence type="ECO:0000313" key="11">
    <source>
        <dbReference type="Proteomes" id="UP000001505"/>
    </source>
</evidence>
<evidence type="ECO:0000256" key="7">
    <source>
        <dbReference type="ARBA" id="ARBA00023136"/>
    </source>
</evidence>
<feature type="transmembrane region" description="Helical" evidence="8">
    <location>
        <begin position="218"/>
        <end position="245"/>
    </location>
</feature>
<dbReference type="PRINTS" id="PR00164">
    <property type="entry name" value="ABC2TRNSPORT"/>
</dbReference>
<keyword evidence="7 8" id="KW-0472">Membrane</keyword>
<evidence type="ECO:0000256" key="8">
    <source>
        <dbReference type="RuleBase" id="RU361157"/>
    </source>
</evidence>
<dbReference type="PANTHER" id="PTHR30294">
    <property type="entry name" value="MEMBRANE COMPONENT OF ABC TRANSPORTER YHHJ-RELATED"/>
    <property type="match status" value="1"/>
</dbReference>
<dbReference type="InterPro" id="IPR051449">
    <property type="entry name" value="ABC-2_transporter_component"/>
</dbReference>
<feature type="transmembrane region" description="Helical" evidence="8">
    <location>
        <begin position="287"/>
        <end position="306"/>
    </location>
</feature>
<dbReference type="EMBL" id="CP001928">
    <property type="protein sequence ID" value="ADI39060.1"/>
    <property type="molecule type" value="Genomic_DNA"/>
</dbReference>
<gene>
    <name evidence="10" type="primary">ybhR</name>
    <name evidence="10" type="ordered locus">wcw_1716</name>
</gene>
<proteinExistence type="inferred from homology"/>